<dbReference type="RefSeq" id="XP_015276547.1">
    <property type="nucleotide sequence ID" value="XM_015421061.1"/>
</dbReference>
<protein>
    <recommendedName>
        <fullName evidence="11">Large ribosomal subunit protein mL64</fullName>
    </recommendedName>
    <alternativeName>
        <fullName evidence="10">39S ribosomal protein L59, mitochondrial</fullName>
    </alternativeName>
    <alternativeName>
        <fullName evidence="12">Growth arrest and DNA damage-inducible proteins-interacting protein 1</fullName>
    </alternativeName>
</protein>
<dbReference type="InterPro" id="IPR018472">
    <property type="entry name" value="Ribosomal_mL64"/>
</dbReference>
<feature type="region of interest" description="Disordered" evidence="15">
    <location>
        <begin position="95"/>
        <end position="122"/>
    </location>
</feature>
<keyword evidence="9" id="KW-0131">Cell cycle</keyword>
<organism evidence="16 17">
    <name type="scientific">Gekko japonicus</name>
    <name type="common">Schlegel's Japanese gecko</name>
    <dbReference type="NCBI Taxonomy" id="146911"/>
    <lineage>
        <taxon>Eukaryota</taxon>
        <taxon>Metazoa</taxon>
        <taxon>Chordata</taxon>
        <taxon>Craniata</taxon>
        <taxon>Vertebrata</taxon>
        <taxon>Euteleostomi</taxon>
        <taxon>Lepidosauria</taxon>
        <taxon>Squamata</taxon>
        <taxon>Bifurcata</taxon>
        <taxon>Gekkota</taxon>
        <taxon>Gekkonidae</taxon>
        <taxon>Gekkoninae</taxon>
        <taxon>Gekko</taxon>
    </lineage>
</organism>
<dbReference type="Pfam" id="PF10147">
    <property type="entry name" value="CR6_interact"/>
    <property type="match status" value="1"/>
</dbReference>
<keyword evidence="6" id="KW-0496">Mitochondrion</keyword>
<evidence type="ECO:0000256" key="2">
    <source>
        <dbReference type="ARBA" id="ARBA00004173"/>
    </source>
</evidence>
<evidence type="ECO:0000256" key="9">
    <source>
        <dbReference type="ARBA" id="ARBA00023306"/>
    </source>
</evidence>
<evidence type="ECO:0000313" key="16">
    <source>
        <dbReference type="Proteomes" id="UP000694871"/>
    </source>
</evidence>
<feature type="non-terminal residue" evidence="17">
    <location>
        <position position="1"/>
    </location>
</feature>
<keyword evidence="16" id="KW-1185">Reference proteome</keyword>
<dbReference type="PANTHER" id="PTHR31761:SF1">
    <property type="entry name" value="LARGE RIBOSOMAL SUBUNIT PROTEIN ML64"/>
    <property type="match status" value="1"/>
</dbReference>
<evidence type="ECO:0000256" key="14">
    <source>
        <dbReference type="SAM" id="Coils"/>
    </source>
</evidence>
<name>A0ABM1KS60_GEKJA</name>
<reference evidence="17" key="1">
    <citation type="submission" date="2025-08" db="UniProtKB">
        <authorList>
            <consortium name="RefSeq"/>
        </authorList>
    </citation>
    <scope>IDENTIFICATION</scope>
</reference>
<keyword evidence="7" id="KW-0539">Nucleus</keyword>
<evidence type="ECO:0000256" key="11">
    <source>
        <dbReference type="ARBA" id="ARBA00035184"/>
    </source>
</evidence>
<comment type="subcellular location">
    <subcellularLocation>
        <location evidence="2">Mitochondrion</location>
    </subcellularLocation>
    <subcellularLocation>
        <location evidence="1">Nucleus</location>
    </subcellularLocation>
</comment>
<evidence type="ECO:0000256" key="1">
    <source>
        <dbReference type="ARBA" id="ARBA00004123"/>
    </source>
</evidence>
<keyword evidence="8" id="KW-0687">Ribonucleoprotein</keyword>
<keyword evidence="5 14" id="KW-0175">Coiled coil</keyword>
<evidence type="ECO:0000256" key="6">
    <source>
        <dbReference type="ARBA" id="ARBA00023128"/>
    </source>
</evidence>
<dbReference type="InterPro" id="IPR043035">
    <property type="entry name" value="Ribosomal_mL64_sf"/>
</dbReference>
<evidence type="ECO:0000256" key="8">
    <source>
        <dbReference type="ARBA" id="ARBA00023274"/>
    </source>
</evidence>
<evidence type="ECO:0000256" key="10">
    <source>
        <dbReference type="ARBA" id="ARBA00030700"/>
    </source>
</evidence>
<evidence type="ECO:0000256" key="4">
    <source>
        <dbReference type="ARBA" id="ARBA00022980"/>
    </source>
</evidence>
<evidence type="ECO:0000256" key="7">
    <source>
        <dbReference type="ARBA" id="ARBA00023242"/>
    </source>
</evidence>
<evidence type="ECO:0000256" key="13">
    <source>
        <dbReference type="ARBA" id="ARBA00060144"/>
    </source>
</evidence>
<dbReference type="Proteomes" id="UP000694871">
    <property type="component" value="Unplaced"/>
</dbReference>
<comment type="similarity">
    <text evidence="3">Belongs to the mitochondrion-specific ribosomal protein mL64 family.</text>
</comment>
<evidence type="ECO:0000256" key="3">
    <source>
        <dbReference type="ARBA" id="ARBA00005421"/>
    </source>
</evidence>
<comment type="function">
    <text evidence="13">Acts as a negative regulator of G1 to S cell cycle phase progression by inhibiting cyclin-dependent kinases. Inhibitory effects are additive with GADD45 proteins but also occur in the absence of GADD45 proteins. Acts as a repressor of the orphan nuclear receptor NR4A1 by inhibiting AB domain-mediated transcriptional activity. May be involved in the hormone-mediated regulation of NR4A1 transcriptional activity. May play a role in mitochondrial protein synthesis.</text>
</comment>
<evidence type="ECO:0000256" key="5">
    <source>
        <dbReference type="ARBA" id="ARBA00023054"/>
    </source>
</evidence>
<dbReference type="PANTHER" id="PTHR31761">
    <property type="entry name" value="GROWTH ARREST AND DNA DAMAGE-INDUCIBLE PROTEINS-INTERACTING PROTEIN 1 GADD45GIP1"/>
    <property type="match status" value="1"/>
</dbReference>
<evidence type="ECO:0000313" key="17">
    <source>
        <dbReference type="RefSeq" id="XP_015276547.1"/>
    </source>
</evidence>
<keyword evidence="4" id="KW-0689">Ribosomal protein</keyword>
<feature type="coiled-coil region" evidence="14">
    <location>
        <begin position="19"/>
        <end position="81"/>
    </location>
</feature>
<proteinExistence type="inferred from homology"/>
<evidence type="ECO:0000256" key="15">
    <source>
        <dbReference type="SAM" id="MobiDB-lite"/>
    </source>
</evidence>
<dbReference type="Gene3D" id="6.10.280.120">
    <property type="entry name" value="Growth arrest and DNA-damage-inducible proteins-interacting protein 1"/>
    <property type="match status" value="1"/>
</dbReference>
<gene>
    <name evidence="17" type="primary">GADD45GIP1</name>
</gene>
<accession>A0ABM1KS60</accession>
<sequence length="122" mass="13983">EEFIAAKMAKMPQMIADWLREKEKRKAKEQEEKERRQRLLAEARERLGYNVDHRSTEFQEMVQEMEKARRQELKLQKKQRREQAVAKKAEEMAAAAAAAAAAGSQPAKEGEAEEATSPVQVT</sequence>
<evidence type="ECO:0000256" key="12">
    <source>
        <dbReference type="ARBA" id="ARBA00035485"/>
    </source>
</evidence>
<dbReference type="GeneID" id="107118702"/>